<dbReference type="Pfam" id="PF16087">
    <property type="entry name" value="DUF4817"/>
    <property type="match status" value="1"/>
</dbReference>
<protein>
    <recommendedName>
        <fullName evidence="6">DUF4817 domain-containing protein</fullName>
    </recommendedName>
</protein>
<reference evidence="4" key="2">
    <citation type="journal article" date="2023" name="Commun. Biol.">
        <title>Intrasexual cuticular hydrocarbon dimorphism in a wasp sheds light on hydrocarbon biosynthesis genes in Hymenoptera.</title>
        <authorList>
            <person name="Moris V.C."/>
            <person name="Podsiadlowski L."/>
            <person name="Martin S."/>
            <person name="Oeyen J.P."/>
            <person name="Donath A."/>
            <person name="Petersen M."/>
            <person name="Wilbrandt J."/>
            <person name="Misof B."/>
            <person name="Liedtke D."/>
            <person name="Thamm M."/>
            <person name="Scheiner R."/>
            <person name="Schmitt T."/>
            <person name="Niehuis O."/>
        </authorList>
    </citation>
    <scope>NUCLEOTIDE SEQUENCE</scope>
    <source>
        <strain evidence="4">GBR_01_08_01A</strain>
    </source>
</reference>
<dbReference type="Gene3D" id="1.10.10.10">
    <property type="entry name" value="Winged helix-like DNA-binding domain superfamily/Winged helix DNA-binding domain"/>
    <property type="match status" value="1"/>
</dbReference>
<comment type="caution">
    <text evidence="4">The sequence shown here is derived from an EMBL/GenBank/DDBJ whole genome shotgun (WGS) entry which is preliminary data.</text>
</comment>
<dbReference type="AlphaFoldDB" id="A0AAD9VN36"/>
<evidence type="ECO:0000313" key="4">
    <source>
        <dbReference type="EMBL" id="KAK2579905.1"/>
    </source>
</evidence>
<dbReference type="InterPro" id="IPR032135">
    <property type="entry name" value="DUF4817"/>
</dbReference>
<feature type="compositionally biased region" description="Low complexity" evidence="1">
    <location>
        <begin position="62"/>
        <end position="72"/>
    </location>
</feature>
<feature type="domain" description="DUF4817" evidence="3">
    <location>
        <begin position="11"/>
        <end position="53"/>
    </location>
</feature>
<evidence type="ECO:0000259" key="3">
    <source>
        <dbReference type="Pfam" id="PF16087"/>
    </source>
</evidence>
<dbReference type="InterPro" id="IPR005471">
    <property type="entry name" value="Tscrpt_reg_IclR_N"/>
</dbReference>
<dbReference type="InterPro" id="IPR036388">
    <property type="entry name" value="WH-like_DNA-bd_sf"/>
</dbReference>
<evidence type="ECO:0000256" key="1">
    <source>
        <dbReference type="SAM" id="MobiDB-lite"/>
    </source>
</evidence>
<feature type="domain" description="HTH iclR-type" evidence="2">
    <location>
        <begin position="77"/>
        <end position="110"/>
    </location>
</feature>
<feature type="region of interest" description="Disordered" evidence="1">
    <location>
        <begin position="53"/>
        <end position="72"/>
    </location>
</feature>
<dbReference type="PANTHER" id="PTHR47326:SF1">
    <property type="entry name" value="HTH PSQ-TYPE DOMAIN-CONTAINING PROTEIN"/>
    <property type="match status" value="1"/>
</dbReference>
<organism evidence="4 5">
    <name type="scientific">Odynerus spinipes</name>
    <dbReference type="NCBI Taxonomy" id="1348599"/>
    <lineage>
        <taxon>Eukaryota</taxon>
        <taxon>Metazoa</taxon>
        <taxon>Ecdysozoa</taxon>
        <taxon>Arthropoda</taxon>
        <taxon>Hexapoda</taxon>
        <taxon>Insecta</taxon>
        <taxon>Pterygota</taxon>
        <taxon>Neoptera</taxon>
        <taxon>Endopterygota</taxon>
        <taxon>Hymenoptera</taxon>
        <taxon>Apocrita</taxon>
        <taxon>Aculeata</taxon>
        <taxon>Vespoidea</taxon>
        <taxon>Vespidae</taxon>
        <taxon>Eumeninae</taxon>
        <taxon>Odynerus</taxon>
    </lineage>
</organism>
<dbReference type="GO" id="GO:0003677">
    <property type="term" value="F:DNA binding"/>
    <property type="evidence" value="ECO:0007669"/>
    <property type="project" value="InterPro"/>
</dbReference>
<keyword evidence="5" id="KW-1185">Reference proteome</keyword>
<dbReference type="Proteomes" id="UP001258017">
    <property type="component" value="Unassembled WGS sequence"/>
</dbReference>
<accession>A0AAD9VN36</accession>
<gene>
    <name evidence="4" type="ORF">KPH14_007585</name>
</gene>
<dbReference type="Pfam" id="PF09339">
    <property type="entry name" value="HTH_IclR"/>
    <property type="match status" value="1"/>
</dbReference>
<proteinExistence type="predicted"/>
<dbReference type="PANTHER" id="PTHR47326">
    <property type="entry name" value="TRANSPOSABLE ELEMENT TC3 TRANSPOSASE-LIKE PROTEIN"/>
    <property type="match status" value="1"/>
</dbReference>
<reference evidence="4" key="1">
    <citation type="submission" date="2021-08" db="EMBL/GenBank/DDBJ databases">
        <authorList>
            <person name="Misof B."/>
            <person name="Oliver O."/>
            <person name="Podsiadlowski L."/>
            <person name="Donath A."/>
            <person name="Peters R."/>
            <person name="Mayer C."/>
            <person name="Rust J."/>
            <person name="Gunkel S."/>
            <person name="Lesny P."/>
            <person name="Martin S."/>
            <person name="Oeyen J.P."/>
            <person name="Petersen M."/>
            <person name="Panagiotis P."/>
            <person name="Wilbrandt J."/>
            <person name="Tanja T."/>
        </authorList>
    </citation>
    <scope>NUCLEOTIDE SEQUENCE</scope>
    <source>
        <strain evidence="4">GBR_01_08_01A</strain>
        <tissue evidence="4">Thorax + abdomen</tissue>
    </source>
</reference>
<dbReference type="GO" id="GO:0006355">
    <property type="term" value="P:regulation of DNA-templated transcription"/>
    <property type="evidence" value="ECO:0007669"/>
    <property type="project" value="InterPro"/>
</dbReference>
<evidence type="ECO:0000313" key="5">
    <source>
        <dbReference type="Proteomes" id="UP001258017"/>
    </source>
</evidence>
<evidence type="ECO:0000259" key="2">
    <source>
        <dbReference type="Pfam" id="PF09339"/>
    </source>
</evidence>
<sequence length="147" mass="16834">MMSASECVGAILILGRCNENIYAAARLYAETYPDRNAPSAKTIERMVLRARETRSFHRTPRRQNPQAAQRNEANQNAVLAAVTANPQISISRIARNMGIHRSTVHKILQSHKFHPYRVNLVHDLHGEDFNSRIRSCNWFNEKINEDP</sequence>
<dbReference type="EMBL" id="JAIFRP010000073">
    <property type="protein sequence ID" value="KAK2579905.1"/>
    <property type="molecule type" value="Genomic_DNA"/>
</dbReference>
<name>A0AAD9VN36_9HYME</name>
<evidence type="ECO:0008006" key="6">
    <source>
        <dbReference type="Google" id="ProtNLM"/>
    </source>
</evidence>